<name>M7MDU6_9FLAO</name>
<dbReference type="InterPro" id="IPR006016">
    <property type="entry name" value="UspA"/>
</dbReference>
<dbReference type="GeneID" id="98642080"/>
<evidence type="ECO:0000313" key="3">
    <source>
        <dbReference type="EMBL" id="EMQ94327.1"/>
    </source>
</evidence>
<evidence type="ECO:0000256" key="1">
    <source>
        <dbReference type="ARBA" id="ARBA00008791"/>
    </source>
</evidence>
<evidence type="ECO:0000259" key="2">
    <source>
        <dbReference type="Pfam" id="PF00582"/>
    </source>
</evidence>
<dbReference type="PANTHER" id="PTHR46268:SF6">
    <property type="entry name" value="UNIVERSAL STRESS PROTEIN UP12"/>
    <property type="match status" value="1"/>
</dbReference>
<proteinExistence type="inferred from homology"/>
<dbReference type="EMBL" id="ANLA01000017">
    <property type="protein sequence ID" value="EMQ94327.1"/>
    <property type="molecule type" value="Genomic_DNA"/>
</dbReference>
<protein>
    <submittedName>
        <fullName evidence="3">Putative universal stress protein UspA</fullName>
    </submittedName>
</protein>
<dbReference type="Pfam" id="PF00582">
    <property type="entry name" value="Usp"/>
    <property type="match status" value="1"/>
</dbReference>
<dbReference type="PANTHER" id="PTHR46268">
    <property type="entry name" value="STRESS RESPONSE PROTEIN NHAX"/>
    <property type="match status" value="1"/>
</dbReference>
<accession>M7MDU6</accession>
<keyword evidence="4" id="KW-1185">Reference proteome</keyword>
<comment type="similarity">
    <text evidence="1">Belongs to the universal stress protein A family.</text>
</comment>
<feature type="domain" description="UspA" evidence="2">
    <location>
        <begin position="1"/>
        <end position="146"/>
    </location>
</feature>
<dbReference type="CDD" id="cd00293">
    <property type="entry name" value="USP-like"/>
    <property type="match status" value="1"/>
</dbReference>
<dbReference type="eggNOG" id="COG0589">
    <property type="taxonomic scope" value="Bacteria"/>
</dbReference>
<comment type="caution">
    <text evidence="3">The sequence shown here is derived from an EMBL/GenBank/DDBJ whole genome shotgun (WGS) entry which is preliminary data.</text>
</comment>
<dbReference type="Proteomes" id="UP000012024">
    <property type="component" value="Unassembled WGS sequence"/>
</dbReference>
<dbReference type="AlphaFoldDB" id="M7MDU6"/>
<dbReference type="InterPro" id="IPR006015">
    <property type="entry name" value="Universal_stress_UspA"/>
</dbReference>
<evidence type="ECO:0000313" key="4">
    <source>
        <dbReference type="Proteomes" id="UP000012024"/>
    </source>
</evidence>
<gene>
    <name evidence="3" type="ORF">D778_00795</name>
</gene>
<dbReference type="PATRIC" id="fig|1137281.3.peg.2228"/>
<organism evidence="3 4">
    <name type="scientific">Xanthomarina gelatinilytica</name>
    <dbReference type="NCBI Taxonomy" id="1137281"/>
    <lineage>
        <taxon>Bacteria</taxon>
        <taxon>Pseudomonadati</taxon>
        <taxon>Bacteroidota</taxon>
        <taxon>Flavobacteriia</taxon>
        <taxon>Flavobacteriales</taxon>
        <taxon>Flavobacteriaceae</taxon>
        <taxon>Xanthomarina</taxon>
    </lineage>
</organism>
<dbReference type="Gene3D" id="3.40.50.12370">
    <property type="match status" value="1"/>
</dbReference>
<dbReference type="RefSeq" id="WP_007650657.1">
    <property type="nucleotide sequence ID" value="NZ_ANLA01000017.1"/>
</dbReference>
<sequence length="283" mass="31516">MKKILLPTDFSANSWEATRYALNLFKNEPCTFYIMHSLEPLVSAPSSVSSRRANEAILNSRNNESKMELEKELQKIQELPKNSNHAFETLLVHDYFLDAVTSTVKKLGIDIVILGTKGASGIKEMTIGSNTANLINKQSCPIIAVPQNALSSMDLSEIGFATDLSIENYGDDLDLLKEIAMAHNAIISAVHITNKSTNLSPDLLANKLALEMTLKPIKMDFYLINDVPVEVGTRVFSESRKLGMLCIINKKRSFFEKLFNRSNSKSISSHLNVPLIIFNHESL</sequence>
<reference evidence="3 4" key="1">
    <citation type="submission" date="2012-12" db="EMBL/GenBank/DDBJ databases">
        <title>Genome assembly of Formosa sp. AK20.</title>
        <authorList>
            <person name="Kumar R."/>
            <person name="Khatri I."/>
            <person name="Vaidya B."/>
            <person name="Subramanian S."/>
            <person name="Pinnaka A."/>
        </authorList>
    </citation>
    <scope>NUCLEOTIDE SEQUENCE [LARGE SCALE GENOMIC DNA]</scope>
    <source>
        <strain evidence="3 4">AK20</strain>
    </source>
</reference>
<dbReference type="SUPFAM" id="SSF52402">
    <property type="entry name" value="Adenine nucleotide alpha hydrolases-like"/>
    <property type="match status" value="2"/>
</dbReference>
<dbReference type="PRINTS" id="PR01438">
    <property type="entry name" value="UNVRSLSTRESS"/>
</dbReference>
<dbReference type="OrthoDB" id="9788959at2"/>